<dbReference type="NCBIfam" id="TIGR03696">
    <property type="entry name" value="Rhs_assc_core"/>
    <property type="match status" value="1"/>
</dbReference>
<proteinExistence type="predicted"/>
<evidence type="ECO:0000313" key="1">
    <source>
        <dbReference type="EMBL" id="WEK33626.1"/>
    </source>
</evidence>
<dbReference type="EMBL" id="CP119311">
    <property type="protein sequence ID" value="WEK33626.1"/>
    <property type="molecule type" value="Genomic_DNA"/>
</dbReference>
<reference evidence="1" key="1">
    <citation type="submission" date="2023-03" db="EMBL/GenBank/DDBJ databases">
        <title>Andean soil-derived lignocellulolytic bacterial consortium as a source of novel taxa and putative plastic-active enzymes.</title>
        <authorList>
            <person name="Diaz-Garcia L."/>
            <person name="Chuvochina M."/>
            <person name="Feuerriegel G."/>
            <person name="Bunk B."/>
            <person name="Sproer C."/>
            <person name="Streit W.R."/>
            <person name="Rodriguez L.M."/>
            <person name="Overmann J."/>
            <person name="Jimenez D.J."/>
        </authorList>
    </citation>
    <scope>NUCLEOTIDE SEQUENCE</scope>
    <source>
        <strain evidence="1">MAG 7</strain>
    </source>
</reference>
<gene>
    <name evidence="1" type="ORF">P0Y53_14130</name>
</gene>
<protein>
    <submittedName>
        <fullName evidence="1">RHS repeat-associated core domain-containing protein</fullName>
    </submittedName>
</protein>
<organism evidence="1 2">
    <name type="scientific">Candidatus Pseudobacter hemicellulosilyticus</name>
    <dbReference type="NCBI Taxonomy" id="3121375"/>
    <lineage>
        <taxon>Bacteria</taxon>
        <taxon>Pseudomonadati</taxon>
        <taxon>Bacteroidota</taxon>
        <taxon>Chitinophagia</taxon>
        <taxon>Chitinophagales</taxon>
        <taxon>Chitinophagaceae</taxon>
        <taxon>Pseudobacter</taxon>
    </lineage>
</organism>
<dbReference type="PANTHER" id="PTHR32305">
    <property type="match status" value="1"/>
</dbReference>
<accession>A0AAJ5WKP0</accession>
<dbReference type="PANTHER" id="PTHR32305:SF15">
    <property type="entry name" value="PROTEIN RHSA-RELATED"/>
    <property type="match status" value="1"/>
</dbReference>
<dbReference type="InterPro" id="IPR050708">
    <property type="entry name" value="T6SS_VgrG/RHS"/>
</dbReference>
<dbReference type="AlphaFoldDB" id="A0AAJ5WKP0"/>
<name>A0AAJ5WKP0_9BACT</name>
<dbReference type="Proteomes" id="UP001220610">
    <property type="component" value="Chromosome"/>
</dbReference>
<dbReference type="InterPro" id="IPR022385">
    <property type="entry name" value="Rhs_assc_core"/>
</dbReference>
<evidence type="ECO:0000313" key="2">
    <source>
        <dbReference type="Proteomes" id="UP001220610"/>
    </source>
</evidence>
<sequence>MEQLSGTLGWAPDATLLTEQCFRYAYDDRRRMISKKVPGAGEVLMVYDVRDRLVFTQDGNMRADAGNTQWLATLYDELNRSVVTGLINFNSDRNSLQQLVTARTQGNGNYPTEGVLVNRIPIPEGITLDVLTVTYYDDHSWTNGLSAELKNFTNTGIDPYKEAVSNSLAPYGQEIIAASLTKGVPTGTRVRVLGSNPVKYLITVNFYDRKGRLLQTRSENLSGGIDILTTQYNWAGLPLVVVQEHQKAGANLHIATVVTRMTYDVLQRVTEVEKLVHTSLVDEQQSPAQWRTIVKNEYDALGQLKKKEQGQQLDGAGALTTNALSKLDHAYNIRGWLISINENYLKGVDVTDRYFGMDLGYDRNGFEGSYANPQYTGNISGTIWKNAGDSKKRKYDFTYDASNRLTGAEFGQYSGAGSVVTYDKSGGVDFSVSNLGYDANGNILSMWQKGLKGVTSTDIDKLSYSYYAGTNKLKNVIDASNDVQTKLGDFRSSQVYMTELGTKTVAAIDYAYDANGNLLQDRNKDIYQAGSGSQGIEYNHLNLPRKINVQDKGTIEYTYDATGVKLAKKVTDQTASPATIITTLYLAGFEYKNDTLQQLSHEEGRIRFEKAKESTCAVGQGPARLVYDYFIKDHLGNTRMVLTEEKDKDCYPAATVEPARLATEKLLYNIADGRIVDKASIGATEASLESKVYRTHGGVAGEKTGLELVLKVMGGDKVSIRGESFYTLPGGNAGTSLNIALEDLLASFVGSGPVSGKGITTGGITGLPGNATALQGFLNQNNPGSNTAKAAINWILLDEQFRMVSADFDGVQSGGGYKNHTKFINTPVTITSSGYLYIYVSNESNLPVFFDNLQISHEKGAILETTDYYPFGLTMAGISYKAIGEVDNRMKYNGKELQEKEFSDGSGLEWYDYTARMYDAQIGRWYVVDPLADKMKRYSPYNYALDNPLRYIDSDGMAAEEWRNKDGKLVYDPKANHGKGGYTKDATAQDKKLGAALQKTETGKIQFDKLVNSGREVKVSFEVGKHKDKSGNETTVVGLADNGKLRINKDSKGEAVSVEVLEGSKVQIFSGMINEMVADQEKGEVWSLYGKSIEGLNYMEIAAAAFGHEIEHVTDENIITVENKGKKEGEKVPTMVSNKIIDETNNLKRKKK</sequence>
<dbReference type="Gene3D" id="2.180.10.10">
    <property type="entry name" value="RHS repeat-associated core"/>
    <property type="match status" value="2"/>
</dbReference>